<sequence>MEKSSAARDIESGREGISYWKLLTDQGVLTNEIKNWEYEGSGTEEDPYIVEWIANDPRNPMTWGYTKKWIMCVSMAFAVLTVAFCSSAFTGGIQQIMVEFRVSQEVVTLGVSLFVLGFALGPLLWAPFSELYGRQIVFFGTFLCFTAFNAGAAGSQNIWTLLILRFFAGSFGSSPLTNAGGVVADLFAAKDRGLAMAVFSVAPFMGPVLGPIVGGFLGMTEGWRWVEGLMAIFSGILFFLAIILVPETYPPVLLRKRALALSKCTGKVYMSRGDIDAGKVTLGEAFSTGLQRPWILLFREPIVFLLSLYMAIIYGTLYMLFGAFPIVYRQGRGWNEGVSGLPFIGVAIGMISAVLYTIFYDNERYVRAIKKSGVGHATPEDRLPPAIIGGIILPVGLFWFAWTNYPSLPWPASVAAGIPFGFGMVLIFLTIMNYLIDAYTIFAASVLAANGIIRSIFGAAFPLFTVQMYEGIGIHWASTIPAFLALACLPFPFLFYKYGGAIRKKCKYAAEADAFMQRLRGQMAAQQQQQEEPIAADTSSSGSSTRAEEKAEEVAPEGETAPRFEEMKTEEEIENSLEKVKTGRSTRTHHSVRSMAAEQYYDNPYDIDRVHTRQSFASNRSRADSTGGNPFRKIASRP</sequence>
<dbReference type="OrthoDB" id="446368at2759"/>
<keyword evidence="3" id="KW-1003">Cell membrane</keyword>
<comment type="similarity">
    <text evidence="7">Belongs to the major facilitator superfamily. DHA1 family. Polyamines/proton antiporter (TC 2.A.1.2.16) subfamily.</text>
</comment>
<feature type="transmembrane region" description="Helical" evidence="9">
    <location>
        <begin position="476"/>
        <end position="496"/>
    </location>
</feature>
<feature type="transmembrane region" description="Helical" evidence="9">
    <location>
        <begin position="106"/>
        <end position="124"/>
    </location>
</feature>
<dbReference type="GO" id="GO:0005886">
    <property type="term" value="C:plasma membrane"/>
    <property type="evidence" value="ECO:0007669"/>
    <property type="project" value="UniProtKB-SubCell"/>
</dbReference>
<feature type="region of interest" description="Disordered" evidence="8">
    <location>
        <begin position="526"/>
        <end position="638"/>
    </location>
</feature>
<dbReference type="AlphaFoldDB" id="A0A9P4N8W2"/>
<keyword evidence="5 9" id="KW-1133">Transmembrane helix</keyword>
<feature type="transmembrane region" description="Helical" evidence="9">
    <location>
        <begin position="441"/>
        <end position="464"/>
    </location>
</feature>
<reference evidence="12" key="1">
    <citation type="journal article" date="2020" name="Stud. Mycol.">
        <title>101 Dothideomycetes genomes: A test case for predicting lifestyles and emergence of pathogens.</title>
        <authorList>
            <person name="Haridas S."/>
            <person name="Albert R."/>
            <person name="Binder M."/>
            <person name="Bloem J."/>
            <person name="LaButti K."/>
            <person name="Salamov A."/>
            <person name="Andreopoulos B."/>
            <person name="Baker S."/>
            <person name="Barry K."/>
            <person name="Bills G."/>
            <person name="Bluhm B."/>
            <person name="Cannon C."/>
            <person name="Castanera R."/>
            <person name="Culley D."/>
            <person name="Daum C."/>
            <person name="Ezra D."/>
            <person name="Gonzalez J."/>
            <person name="Henrissat B."/>
            <person name="Kuo A."/>
            <person name="Liang C."/>
            <person name="Lipzen A."/>
            <person name="Lutzoni F."/>
            <person name="Magnuson J."/>
            <person name="Mondo S."/>
            <person name="Nolan M."/>
            <person name="Ohm R."/>
            <person name="Pangilinan J."/>
            <person name="Park H.-J."/>
            <person name="Ramirez L."/>
            <person name="Alfaro M."/>
            <person name="Sun H."/>
            <person name="Tritt A."/>
            <person name="Yoshinaga Y."/>
            <person name="Zwiers L.-H."/>
            <person name="Turgeon B."/>
            <person name="Goodwin S."/>
            <person name="Spatafora J."/>
            <person name="Crous P."/>
            <person name="Grigoriev I."/>
        </authorList>
    </citation>
    <scope>NUCLEOTIDE SEQUENCE [LARGE SCALE GENOMIC DNA]</scope>
    <source>
        <strain evidence="12">CBS 304.66</strain>
    </source>
</reference>
<name>A0A9P4N8W2_9PLEO</name>
<dbReference type="PANTHER" id="PTHR23502:SF186">
    <property type="entry name" value="MAJOR FACILITATOR SUPERFAMILY (MFS) PROFILE DOMAIN-CONTAINING PROTEIN"/>
    <property type="match status" value="1"/>
</dbReference>
<dbReference type="InterPro" id="IPR020846">
    <property type="entry name" value="MFS_dom"/>
</dbReference>
<evidence type="ECO:0000256" key="3">
    <source>
        <dbReference type="ARBA" id="ARBA00022475"/>
    </source>
</evidence>
<feature type="compositionally biased region" description="Polar residues" evidence="8">
    <location>
        <begin position="613"/>
        <end position="628"/>
    </location>
</feature>
<dbReference type="EMBL" id="ML986595">
    <property type="protein sequence ID" value="KAF2266876.1"/>
    <property type="molecule type" value="Genomic_DNA"/>
</dbReference>
<evidence type="ECO:0000256" key="1">
    <source>
        <dbReference type="ARBA" id="ARBA00004651"/>
    </source>
</evidence>
<organism evidence="11 12">
    <name type="scientific">Lojkania enalia</name>
    <dbReference type="NCBI Taxonomy" id="147567"/>
    <lineage>
        <taxon>Eukaryota</taxon>
        <taxon>Fungi</taxon>
        <taxon>Dikarya</taxon>
        <taxon>Ascomycota</taxon>
        <taxon>Pezizomycotina</taxon>
        <taxon>Dothideomycetes</taxon>
        <taxon>Pleosporomycetidae</taxon>
        <taxon>Pleosporales</taxon>
        <taxon>Pleosporales incertae sedis</taxon>
        <taxon>Lojkania</taxon>
    </lineage>
</organism>
<feature type="compositionally biased region" description="Basic residues" evidence="8">
    <location>
        <begin position="582"/>
        <end position="592"/>
    </location>
</feature>
<feature type="transmembrane region" description="Helical" evidence="9">
    <location>
        <begin position="302"/>
        <end position="328"/>
    </location>
</feature>
<dbReference type="Proteomes" id="UP000800093">
    <property type="component" value="Unassembled WGS sequence"/>
</dbReference>
<evidence type="ECO:0000256" key="5">
    <source>
        <dbReference type="ARBA" id="ARBA00022989"/>
    </source>
</evidence>
<feature type="transmembrane region" description="Helical" evidence="9">
    <location>
        <begin position="383"/>
        <end position="402"/>
    </location>
</feature>
<accession>A0A9P4N8W2</accession>
<dbReference type="PANTHER" id="PTHR23502">
    <property type="entry name" value="MAJOR FACILITATOR SUPERFAMILY"/>
    <property type="match status" value="1"/>
</dbReference>
<feature type="domain" description="Major facilitator superfamily (MFS) profile" evidence="10">
    <location>
        <begin position="71"/>
        <end position="505"/>
    </location>
</feature>
<evidence type="ECO:0000313" key="12">
    <source>
        <dbReference type="Proteomes" id="UP000800093"/>
    </source>
</evidence>
<evidence type="ECO:0000259" key="10">
    <source>
        <dbReference type="PROSITE" id="PS50850"/>
    </source>
</evidence>
<comment type="subcellular location">
    <subcellularLocation>
        <location evidence="1">Cell membrane</location>
        <topology evidence="1">Multi-pass membrane protein</topology>
    </subcellularLocation>
</comment>
<comment type="caution">
    <text evidence="11">The sequence shown here is derived from an EMBL/GenBank/DDBJ whole genome shotgun (WGS) entry which is preliminary data.</text>
</comment>
<dbReference type="Gene3D" id="1.20.1250.20">
    <property type="entry name" value="MFS general substrate transporter like domains"/>
    <property type="match status" value="1"/>
</dbReference>
<feature type="transmembrane region" description="Helical" evidence="9">
    <location>
        <begin position="194"/>
        <end position="217"/>
    </location>
</feature>
<feature type="transmembrane region" description="Helical" evidence="9">
    <location>
        <begin position="136"/>
        <end position="154"/>
    </location>
</feature>
<keyword evidence="6 9" id="KW-0472">Membrane</keyword>
<proteinExistence type="inferred from homology"/>
<feature type="transmembrane region" description="Helical" evidence="9">
    <location>
        <begin position="229"/>
        <end position="249"/>
    </location>
</feature>
<feature type="transmembrane region" description="Helical" evidence="9">
    <location>
        <begin position="408"/>
        <end position="429"/>
    </location>
</feature>
<gene>
    <name evidence="11" type="ORF">CC78DRAFT_552243</name>
</gene>
<evidence type="ECO:0000313" key="11">
    <source>
        <dbReference type="EMBL" id="KAF2266876.1"/>
    </source>
</evidence>
<evidence type="ECO:0000256" key="4">
    <source>
        <dbReference type="ARBA" id="ARBA00022692"/>
    </source>
</evidence>
<dbReference type="FunFam" id="1.20.1250.20:FF:000266">
    <property type="entry name" value="MFS multidrug transporter, putative"/>
    <property type="match status" value="1"/>
</dbReference>
<dbReference type="InterPro" id="IPR011701">
    <property type="entry name" value="MFS"/>
</dbReference>
<dbReference type="Pfam" id="PF07690">
    <property type="entry name" value="MFS_1"/>
    <property type="match status" value="1"/>
</dbReference>
<dbReference type="PROSITE" id="PS50850">
    <property type="entry name" value="MFS"/>
    <property type="match status" value="1"/>
</dbReference>
<keyword evidence="2" id="KW-0813">Transport</keyword>
<evidence type="ECO:0000256" key="7">
    <source>
        <dbReference type="ARBA" id="ARBA00038459"/>
    </source>
</evidence>
<keyword evidence="12" id="KW-1185">Reference proteome</keyword>
<protein>
    <submittedName>
        <fullName evidence="11">MFS general substrate transporter</fullName>
    </submittedName>
</protein>
<dbReference type="CDD" id="cd17323">
    <property type="entry name" value="MFS_Tpo1_MDR_like"/>
    <property type="match status" value="1"/>
</dbReference>
<feature type="transmembrane region" description="Helical" evidence="9">
    <location>
        <begin position="69"/>
        <end position="94"/>
    </location>
</feature>
<keyword evidence="4 9" id="KW-0812">Transmembrane</keyword>
<evidence type="ECO:0000256" key="6">
    <source>
        <dbReference type="ARBA" id="ARBA00023136"/>
    </source>
</evidence>
<feature type="transmembrane region" description="Helical" evidence="9">
    <location>
        <begin position="340"/>
        <end position="362"/>
    </location>
</feature>
<feature type="transmembrane region" description="Helical" evidence="9">
    <location>
        <begin position="166"/>
        <end position="187"/>
    </location>
</feature>
<evidence type="ECO:0000256" key="9">
    <source>
        <dbReference type="SAM" id="Phobius"/>
    </source>
</evidence>
<dbReference type="InterPro" id="IPR036259">
    <property type="entry name" value="MFS_trans_sf"/>
</dbReference>
<dbReference type="GO" id="GO:0022857">
    <property type="term" value="F:transmembrane transporter activity"/>
    <property type="evidence" value="ECO:0007669"/>
    <property type="project" value="InterPro"/>
</dbReference>
<dbReference type="SUPFAM" id="SSF103473">
    <property type="entry name" value="MFS general substrate transporter"/>
    <property type="match status" value="1"/>
</dbReference>
<evidence type="ECO:0000256" key="2">
    <source>
        <dbReference type="ARBA" id="ARBA00022448"/>
    </source>
</evidence>
<evidence type="ECO:0000256" key="8">
    <source>
        <dbReference type="SAM" id="MobiDB-lite"/>
    </source>
</evidence>